<evidence type="ECO:0000313" key="3">
    <source>
        <dbReference type="Proteomes" id="UP000305760"/>
    </source>
</evidence>
<organism evidence="2 3">
    <name type="scientific">Arenimonas terrae</name>
    <dbReference type="NCBI Taxonomy" id="2546226"/>
    <lineage>
        <taxon>Bacteria</taxon>
        <taxon>Pseudomonadati</taxon>
        <taxon>Pseudomonadota</taxon>
        <taxon>Gammaproteobacteria</taxon>
        <taxon>Lysobacterales</taxon>
        <taxon>Lysobacteraceae</taxon>
        <taxon>Arenimonas</taxon>
    </lineage>
</organism>
<comment type="caution">
    <text evidence="2">The sequence shown here is derived from an EMBL/GenBank/DDBJ whole genome shotgun (WGS) entry which is preliminary data.</text>
</comment>
<keyword evidence="3" id="KW-1185">Reference proteome</keyword>
<reference evidence="2 3" key="1">
    <citation type="submission" date="2019-03" db="EMBL/GenBank/DDBJ databases">
        <title>Arenimonas daejeonensis sp. nov., isolated from compost.</title>
        <authorList>
            <person name="Jeon C.O."/>
        </authorList>
    </citation>
    <scope>NUCLEOTIDE SEQUENCE [LARGE SCALE GENOMIC DNA]</scope>
    <source>
        <strain evidence="2 3">R29</strain>
    </source>
</reference>
<protein>
    <submittedName>
        <fullName evidence="2">Uncharacterized protein</fullName>
    </submittedName>
</protein>
<dbReference type="RefSeq" id="WP_139449013.1">
    <property type="nucleotide sequence ID" value="NZ_SMDR01000003.1"/>
</dbReference>
<feature type="region of interest" description="Disordered" evidence="1">
    <location>
        <begin position="1"/>
        <end position="71"/>
    </location>
</feature>
<gene>
    <name evidence="2" type="ORF">E1B00_11700</name>
</gene>
<feature type="region of interest" description="Disordered" evidence="1">
    <location>
        <begin position="88"/>
        <end position="112"/>
    </location>
</feature>
<evidence type="ECO:0000256" key="1">
    <source>
        <dbReference type="SAM" id="MobiDB-lite"/>
    </source>
</evidence>
<dbReference type="Proteomes" id="UP000305760">
    <property type="component" value="Unassembled WGS sequence"/>
</dbReference>
<proteinExistence type="predicted"/>
<feature type="compositionally biased region" description="Polar residues" evidence="1">
    <location>
        <begin position="58"/>
        <end position="71"/>
    </location>
</feature>
<accession>A0A5C4RPU4</accession>
<sequence>MLISPVAPGLQRRDFSAVIPHPRVGRGGMHEHPERRQKQGHLGQNMPVEPESADHQGKQQGQDKSAKQRITLQLPDAGLVLRNLSSGVRHFRPKLGSDRADGAGWKHGFGDS</sequence>
<evidence type="ECO:0000313" key="2">
    <source>
        <dbReference type="EMBL" id="TNJ32974.1"/>
    </source>
</evidence>
<name>A0A5C4RPU4_9GAMM</name>
<feature type="compositionally biased region" description="Basic and acidic residues" evidence="1">
    <location>
        <begin position="28"/>
        <end position="37"/>
    </location>
</feature>
<dbReference type="AlphaFoldDB" id="A0A5C4RPU4"/>
<dbReference type="EMBL" id="SMDR01000003">
    <property type="protein sequence ID" value="TNJ32974.1"/>
    <property type="molecule type" value="Genomic_DNA"/>
</dbReference>